<evidence type="ECO:0000256" key="1">
    <source>
        <dbReference type="SAM" id="Phobius"/>
    </source>
</evidence>
<proteinExistence type="predicted"/>
<sequence>MFYSTTSTDLQLLLMSSTDWMTLLVISSVIALGDICGLSPL</sequence>
<gene>
    <name evidence="2" type="ORF">JCM19314_1134</name>
</gene>
<dbReference type="AlphaFoldDB" id="A0A090QA53"/>
<dbReference type="EMBL" id="BBMM01000003">
    <property type="protein sequence ID" value="GAK99949.1"/>
    <property type="molecule type" value="Genomic_DNA"/>
</dbReference>
<accession>A0A090QA53</accession>
<dbReference type="Proteomes" id="UP000029226">
    <property type="component" value="Unassembled WGS sequence"/>
</dbReference>
<feature type="transmembrane region" description="Helical" evidence="1">
    <location>
        <begin position="20"/>
        <end position="38"/>
    </location>
</feature>
<reference evidence="2 3" key="1">
    <citation type="journal article" date="2014" name="Genome Announc.">
        <title>Draft Genome Sequences of Marine Flavobacterium Nonlabens Strains NR17, NR24, NR27, NR32, NR33, and Ara13.</title>
        <authorList>
            <person name="Nakanishi M."/>
            <person name="Meirelles P."/>
            <person name="Suzuki R."/>
            <person name="Takatani N."/>
            <person name="Mino S."/>
            <person name="Suda W."/>
            <person name="Oshima K."/>
            <person name="Hattori M."/>
            <person name="Ohkuma M."/>
            <person name="Hosokawa M."/>
            <person name="Miyashita K."/>
            <person name="Thompson F.L."/>
            <person name="Niwa A."/>
            <person name="Sawabe T."/>
            <person name="Sawabe T."/>
        </authorList>
    </citation>
    <scope>NUCLEOTIDE SEQUENCE [LARGE SCALE GENOMIC DNA]</scope>
    <source>
        <strain evidence="3">JCM19314</strain>
    </source>
</reference>
<evidence type="ECO:0000313" key="2">
    <source>
        <dbReference type="EMBL" id="GAK99949.1"/>
    </source>
</evidence>
<comment type="caution">
    <text evidence="2">The sequence shown here is derived from an EMBL/GenBank/DDBJ whole genome shotgun (WGS) entry which is preliminary data.</text>
</comment>
<evidence type="ECO:0000313" key="3">
    <source>
        <dbReference type="Proteomes" id="UP000029226"/>
    </source>
</evidence>
<keyword evidence="1" id="KW-0812">Transmembrane</keyword>
<name>A0A090QA53_NONUL</name>
<organism evidence="2 3">
    <name type="scientific">Nonlabens ulvanivorans</name>
    <name type="common">Persicivirga ulvanivorans</name>
    <dbReference type="NCBI Taxonomy" id="906888"/>
    <lineage>
        <taxon>Bacteria</taxon>
        <taxon>Pseudomonadati</taxon>
        <taxon>Bacteroidota</taxon>
        <taxon>Flavobacteriia</taxon>
        <taxon>Flavobacteriales</taxon>
        <taxon>Flavobacteriaceae</taxon>
        <taxon>Nonlabens</taxon>
    </lineage>
</organism>
<keyword evidence="1" id="KW-1133">Transmembrane helix</keyword>
<keyword evidence="1" id="KW-0472">Membrane</keyword>
<protein>
    <submittedName>
        <fullName evidence="2">Uncharacterized protein</fullName>
    </submittedName>
</protein>